<keyword evidence="3" id="KW-1185">Reference proteome</keyword>
<proteinExistence type="predicted"/>
<dbReference type="AlphaFoldDB" id="A0A1E3H3W5"/>
<gene>
    <name evidence="2" type="ORF">A6302_02495</name>
</gene>
<sequence>MTGSGGGSSFALALRSSRSLYRMFSRRNCSASTSALLSSALIPRRGPARRSYFLRSSSSSASVLVARSSPERPSIIPSTTPATSTSERLRPLPMMSTRRSNLLLSSSPFSIRSLSITIPRLCASRIMSRTPSDPRAISETNCSPPVPPNNSSKIRICAALSSSSTRSMISTSRSDGSFSRPASSLAVKPSRRKLSAPEPPPVWMNSSARSESSLMPSVSAPTSTFDCRAT</sequence>
<dbReference type="EMBL" id="MCRJ01000058">
    <property type="protein sequence ID" value="ODN70221.1"/>
    <property type="molecule type" value="Genomic_DNA"/>
</dbReference>
<name>A0A1E3H3W5_9HYPH</name>
<reference evidence="2 3" key="1">
    <citation type="submission" date="2016-07" db="EMBL/GenBank/DDBJ databases">
        <title>Draft Genome Sequence of Methylobrevis pamukkalensis PK2.</title>
        <authorList>
            <person name="Vasilenko O.V."/>
            <person name="Doronina N.V."/>
            <person name="Shmareva M.N."/>
            <person name="Tarlachkov S.V."/>
            <person name="Mustakhimov I."/>
            <person name="Trotsenko Y.A."/>
        </authorList>
    </citation>
    <scope>NUCLEOTIDE SEQUENCE [LARGE SCALE GENOMIC DNA]</scope>
    <source>
        <strain evidence="2 3">PK2</strain>
    </source>
</reference>
<accession>A0A1E3H3W5</accession>
<evidence type="ECO:0000313" key="3">
    <source>
        <dbReference type="Proteomes" id="UP000094622"/>
    </source>
</evidence>
<feature type="region of interest" description="Disordered" evidence="1">
    <location>
        <begin position="165"/>
        <end position="230"/>
    </location>
</feature>
<protein>
    <submittedName>
        <fullName evidence="2">Uncharacterized protein</fullName>
    </submittedName>
</protein>
<feature type="compositionally biased region" description="Polar residues" evidence="1">
    <location>
        <begin position="204"/>
        <end position="230"/>
    </location>
</feature>
<evidence type="ECO:0000313" key="2">
    <source>
        <dbReference type="EMBL" id="ODN70221.1"/>
    </source>
</evidence>
<comment type="caution">
    <text evidence="2">The sequence shown here is derived from an EMBL/GenBank/DDBJ whole genome shotgun (WGS) entry which is preliminary data.</text>
</comment>
<dbReference type="Proteomes" id="UP000094622">
    <property type="component" value="Unassembled WGS sequence"/>
</dbReference>
<feature type="compositionally biased region" description="Low complexity" evidence="1">
    <location>
        <begin position="165"/>
        <end position="174"/>
    </location>
</feature>
<evidence type="ECO:0000256" key="1">
    <source>
        <dbReference type="SAM" id="MobiDB-lite"/>
    </source>
</evidence>
<organism evidence="2 3">
    <name type="scientific">Methylobrevis pamukkalensis</name>
    <dbReference type="NCBI Taxonomy" id="1439726"/>
    <lineage>
        <taxon>Bacteria</taxon>
        <taxon>Pseudomonadati</taxon>
        <taxon>Pseudomonadota</taxon>
        <taxon>Alphaproteobacteria</taxon>
        <taxon>Hyphomicrobiales</taxon>
        <taxon>Pleomorphomonadaceae</taxon>
        <taxon>Methylobrevis</taxon>
    </lineage>
</organism>